<evidence type="ECO:0000256" key="5">
    <source>
        <dbReference type="ARBA" id="ARBA00022741"/>
    </source>
</evidence>
<evidence type="ECO:0000259" key="9">
    <source>
        <dbReference type="PROSITE" id="PS50109"/>
    </source>
</evidence>
<dbReference type="CDD" id="cd00130">
    <property type="entry name" value="PAS"/>
    <property type="match status" value="1"/>
</dbReference>
<keyword evidence="7 11" id="KW-0067">ATP-binding</keyword>
<dbReference type="InterPro" id="IPR003594">
    <property type="entry name" value="HATPase_dom"/>
</dbReference>
<dbReference type="PANTHER" id="PTHR24421">
    <property type="entry name" value="NITRATE/NITRITE SENSOR PROTEIN NARX-RELATED"/>
    <property type="match status" value="1"/>
</dbReference>
<keyword evidence="5" id="KW-0547">Nucleotide-binding</keyword>
<dbReference type="Proteomes" id="UP001597205">
    <property type="component" value="Unassembled WGS sequence"/>
</dbReference>
<evidence type="ECO:0000256" key="2">
    <source>
        <dbReference type="ARBA" id="ARBA00012438"/>
    </source>
</evidence>
<evidence type="ECO:0000256" key="1">
    <source>
        <dbReference type="ARBA" id="ARBA00000085"/>
    </source>
</evidence>
<dbReference type="Gene3D" id="3.30.450.20">
    <property type="entry name" value="PAS domain"/>
    <property type="match status" value="1"/>
</dbReference>
<dbReference type="EC" id="2.7.13.3" evidence="2"/>
<evidence type="ECO:0000313" key="11">
    <source>
        <dbReference type="EMBL" id="MFD1165947.1"/>
    </source>
</evidence>
<gene>
    <name evidence="11" type="ORF">ACFQ2C_10055</name>
</gene>
<dbReference type="InterPro" id="IPR005467">
    <property type="entry name" value="His_kinase_dom"/>
</dbReference>
<dbReference type="SUPFAM" id="SSF55874">
    <property type="entry name" value="ATPase domain of HSP90 chaperone/DNA topoisomerase II/histidine kinase"/>
    <property type="match status" value="1"/>
</dbReference>
<evidence type="ECO:0000313" key="12">
    <source>
        <dbReference type="Proteomes" id="UP001597205"/>
    </source>
</evidence>
<evidence type="ECO:0000256" key="4">
    <source>
        <dbReference type="ARBA" id="ARBA00022679"/>
    </source>
</evidence>
<dbReference type="Pfam" id="PF02518">
    <property type="entry name" value="HATPase_c"/>
    <property type="match status" value="1"/>
</dbReference>
<proteinExistence type="predicted"/>
<evidence type="ECO:0000256" key="6">
    <source>
        <dbReference type="ARBA" id="ARBA00022777"/>
    </source>
</evidence>
<dbReference type="RefSeq" id="WP_380896261.1">
    <property type="nucleotide sequence ID" value="NZ_JBHTKY010000013.1"/>
</dbReference>
<evidence type="ECO:0000256" key="7">
    <source>
        <dbReference type="ARBA" id="ARBA00022840"/>
    </source>
</evidence>
<dbReference type="GO" id="GO:0005524">
    <property type="term" value="F:ATP binding"/>
    <property type="evidence" value="ECO:0007669"/>
    <property type="project" value="UniProtKB-KW"/>
</dbReference>
<feature type="domain" description="Histidine kinase" evidence="9">
    <location>
        <begin position="270"/>
        <end position="359"/>
    </location>
</feature>
<dbReference type="CDD" id="cd16917">
    <property type="entry name" value="HATPase_UhpB-NarQ-NarX-like"/>
    <property type="match status" value="1"/>
</dbReference>
<dbReference type="InterPro" id="IPR000014">
    <property type="entry name" value="PAS"/>
</dbReference>
<dbReference type="Gene3D" id="1.20.5.1930">
    <property type="match status" value="1"/>
</dbReference>
<dbReference type="InterPro" id="IPR050482">
    <property type="entry name" value="Sensor_HK_TwoCompSys"/>
</dbReference>
<comment type="caution">
    <text evidence="11">The sequence shown here is derived from an EMBL/GenBank/DDBJ whole genome shotgun (WGS) entry which is preliminary data.</text>
</comment>
<dbReference type="Pfam" id="PF07730">
    <property type="entry name" value="HisKA_3"/>
    <property type="match status" value="1"/>
</dbReference>
<evidence type="ECO:0000256" key="3">
    <source>
        <dbReference type="ARBA" id="ARBA00022553"/>
    </source>
</evidence>
<dbReference type="NCBIfam" id="TIGR00229">
    <property type="entry name" value="sensory_box"/>
    <property type="match status" value="1"/>
</dbReference>
<keyword evidence="4" id="KW-0808">Transferase</keyword>
<keyword evidence="8" id="KW-0902">Two-component regulatory system</keyword>
<sequence>MLASNNKLFNINPYKRSYTLLEEINKSDFLCFDVFFNEGPFAIVVLDKTFHVKRLNGRFDYIFGLKGSDLVGRDIFEFLNTEDAYRLRGIFENRQTSKKPLLIELGFKHTDKKYLKIETFVKKYINQFKEQQYCLLLFDKEFYPHEHWVELQKEVFQAIVDTQEQERHRIGTQLHDSVAQILYAIKLNIHHLEQNTTCDEEVNSIKKLLNEAILQIRHISTDLVPTVLHDFGLKAAIQFMINRISMPDFVVKSRIPAKVGDLDEDLKLGVYRIIQELLNNCLKHSEATKVLVKISKNTRVLKIEVIDNGIGFSEDFILKNKKGTGLRSIKNRIDLYQGEIKVLNLEHETKIEVKLNLLNNE</sequence>
<dbReference type="EMBL" id="JBHTKY010000013">
    <property type="protein sequence ID" value="MFD1165947.1"/>
    <property type="molecule type" value="Genomic_DNA"/>
</dbReference>
<dbReference type="InterPro" id="IPR035965">
    <property type="entry name" value="PAS-like_dom_sf"/>
</dbReference>
<dbReference type="InterPro" id="IPR011712">
    <property type="entry name" value="Sig_transdc_His_kin_sub3_dim/P"/>
</dbReference>
<keyword evidence="6" id="KW-0418">Kinase</keyword>
<organism evidence="11 12">
    <name type="scientific">Sphingobacterium daejeonense</name>
    <dbReference type="NCBI Taxonomy" id="371142"/>
    <lineage>
        <taxon>Bacteria</taxon>
        <taxon>Pseudomonadati</taxon>
        <taxon>Bacteroidota</taxon>
        <taxon>Sphingobacteriia</taxon>
        <taxon>Sphingobacteriales</taxon>
        <taxon>Sphingobacteriaceae</taxon>
        <taxon>Sphingobacterium</taxon>
    </lineage>
</organism>
<reference evidence="12" key="1">
    <citation type="journal article" date="2019" name="Int. J. Syst. Evol. Microbiol.">
        <title>The Global Catalogue of Microorganisms (GCM) 10K type strain sequencing project: providing services to taxonomists for standard genome sequencing and annotation.</title>
        <authorList>
            <consortium name="The Broad Institute Genomics Platform"/>
            <consortium name="The Broad Institute Genome Sequencing Center for Infectious Disease"/>
            <person name="Wu L."/>
            <person name="Ma J."/>
        </authorList>
    </citation>
    <scope>NUCLEOTIDE SEQUENCE [LARGE SCALE GENOMIC DNA]</scope>
    <source>
        <strain evidence="12">CCUG 52468</strain>
    </source>
</reference>
<comment type="catalytic activity">
    <reaction evidence="1">
        <text>ATP + protein L-histidine = ADP + protein N-phospho-L-histidine.</text>
        <dbReference type="EC" id="2.7.13.3"/>
    </reaction>
</comment>
<dbReference type="Gene3D" id="3.30.565.10">
    <property type="entry name" value="Histidine kinase-like ATPase, C-terminal domain"/>
    <property type="match status" value="1"/>
</dbReference>
<dbReference type="PROSITE" id="PS50109">
    <property type="entry name" value="HIS_KIN"/>
    <property type="match status" value="1"/>
</dbReference>
<dbReference type="SUPFAM" id="SSF55785">
    <property type="entry name" value="PYP-like sensor domain (PAS domain)"/>
    <property type="match status" value="1"/>
</dbReference>
<dbReference type="PANTHER" id="PTHR24421:SF10">
    <property type="entry name" value="NITRATE_NITRITE SENSOR PROTEIN NARQ"/>
    <property type="match status" value="1"/>
</dbReference>
<keyword evidence="12" id="KW-1185">Reference proteome</keyword>
<name>A0ABW3RLX2_9SPHI</name>
<accession>A0ABW3RLX2</accession>
<protein>
    <recommendedName>
        <fullName evidence="2">histidine kinase</fullName>
        <ecNumber evidence="2">2.7.13.3</ecNumber>
    </recommendedName>
</protein>
<evidence type="ECO:0000259" key="10">
    <source>
        <dbReference type="PROSITE" id="PS50112"/>
    </source>
</evidence>
<feature type="domain" description="PAS" evidence="10">
    <location>
        <begin position="43"/>
        <end position="98"/>
    </location>
</feature>
<dbReference type="PROSITE" id="PS50112">
    <property type="entry name" value="PAS"/>
    <property type="match status" value="1"/>
</dbReference>
<dbReference type="InterPro" id="IPR036890">
    <property type="entry name" value="HATPase_C_sf"/>
</dbReference>
<keyword evidence="3" id="KW-0597">Phosphoprotein</keyword>
<dbReference type="SMART" id="SM00387">
    <property type="entry name" value="HATPase_c"/>
    <property type="match status" value="1"/>
</dbReference>
<evidence type="ECO:0000256" key="8">
    <source>
        <dbReference type="ARBA" id="ARBA00023012"/>
    </source>
</evidence>